<evidence type="ECO:0000259" key="2">
    <source>
        <dbReference type="Pfam" id="PF00210"/>
    </source>
</evidence>
<dbReference type="Pfam" id="PF00210">
    <property type="entry name" value="Ferritin"/>
    <property type="match status" value="1"/>
</dbReference>
<gene>
    <name evidence="3" type="primary">346</name>
    <name evidence="3" type="ORF">G_346</name>
</gene>
<evidence type="ECO:0000313" key="3">
    <source>
        <dbReference type="EMBL" id="AEO93605.1"/>
    </source>
</evidence>
<dbReference type="Gene3D" id="1.20.1260.10">
    <property type="match status" value="1"/>
</dbReference>
<accession>G3MA87</accession>
<proteinExistence type="inferred from homology"/>
<dbReference type="PANTHER" id="PTHR42932">
    <property type="entry name" value="GENERAL STRESS PROTEIN 20U"/>
    <property type="match status" value="1"/>
</dbReference>
<keyword evidence="4" id="KW-1185">Reference proteome</keyword>
<dbReference type="EMBL" id="JN638751">
    <property type="protein sequence ID" value="AEO93605.1"/>
    <property type="molecule type" value="Genomic_DNA"/>
</dbReference>
<dbReference type="PANTHER" id="PTHR42932:SF1">
    <property type="entry name" value="GENERAL STRESS PROTEIN 20U"/>
    <property type="match status" value="1"/>
</dbReference>
<evidence type="ECO:0000313" key="4">
    <source>
        <dbReference type="Proteomes" id="UP000009273"/>
    </source>
</evidence>
<dbReference type="InterPro" id="IPR008331">
    <property type="entry name" value="Ferritin_DPS_dom"/>
</dbReference>
<dbReference type="GeneID" id="18563561"/>
<dbReference type="InterPro" id="IPR002177">
    <property type="entry name" value="DPS_DNA-bd"/>
</dbReference>
<dbReference type="OrthoDB" id="8801at10239"/>
<comment type="similarity">
    <text evidence="1">Belongs to the Dps family.</text>
</comment>
<dbReference type="GO" id="GO:0008199">
    <property type="term" value="F:ferric iron binding"/>
    <property type="evidence" value="ECO:0007669"/>
    <property type="project" value="InterPro"/>
</dbReference>
<evidence type="ECO:0000256" key="1">
    <source>
        <dbReference type="ARBA" id="ARBA00009497"/>
    </source>
</evidence>
<sequence length="239" mass="27537">MKRLFKKALISLNADDMRLNKDEEVKDEKILNNDVDELEKKPLDLPLPKKDDEISDIEISDEPKFEPPTFEQPQVTPESVNNEFGVESPGMGIDLVSLDQGLLNDLASLQVLYQQTKLFHWIFNGENYIATHRFLDEVADSLLEEIDLYAERLVYLNIDPVADMTQITTMSYVQFVQMNQNFKFSNLLMILDNGLSQIIDSMKDNSIRAGESKDIGTSKMLEDFVYDLEVLQHHIRSFK</sequence>
<dbReference type="KEGG" id="vg:18563561"/>
<protein>
    <submittedName>
        <fullName evidence="3">Gp346</fullName>
    </submittedName>
</protein>
<dbReference type="InterPro" id="IPR012347">
    <property type="entry name" value="Ferritin-like"/>
</dbReference>
<organism evidence="3 4">
    <name type="scientific">Bacillus phage G</name>
    <dbReference type="NCBI Taxonomy" id="2884420"/>
    <lineage>
        <taxon>Viruses</taxon>
        <taxon>Duplodnaviria</taxon>
        <taxon>Heunggongvirae</taxon>
        <taxon>Uroviricota</taxon>
        <taxon>Caudoviricetes</taxon>
        <taxon>Donellivirus</taxon>
        <taxon>Donellivirus gee</taxon>
    </lineage>
</organism>
<dbReference type="RefSeq" id="YP_009015649.1">
    <property type="nucleotide sequence ID" value="NC_023719.1"/>
</dbReference>
<dbReference type="SUPFAM" id="SSF47240">
    <property type="entry name" value="Ferritin-like"/>
    <property type="match status" value="1"/>
</dbReference>
<feature type="domain" description="Ferritin/DPS" evidence="2">
    <location>
        <begin position="102"/>
        <end position="235"/>
    </location>
</feature>
<dbReference type="Proteomes" id="UP000009273">
    <property type="component" value="Segment"/>
</dbReference>
<dbReference type="InterPro" id="IPR009078">
    <property type="entry name" value="Ferritin-like_SF"/>
</dbReference>
<name>G3MA87_9CAUD</name>
<reference evidence="3 4" key="1">
    <citation type="submission" date="2011-09" db="EMBL/GenBank/DDBJ databases">
        <authorList>
            <person name="Pope W.H."/>
            <person name="Pedulla M.L."/>
            <person name="Ford M.E."/>
            <person name="Peebles C.L."/>
            <person name="Hatfull G.H."/>
            <person name="Hendrix R.W."/>
        </authorList>
    </citation>
    <scope>NUCLEOTIDE SEQUENCE [LARGE SCALE GENOMIC DNA]</scope>
    <source>
        <strain evidence="3">G</strain>
    </source>
</reference>